<reference evidence="2" key="1">
    <citation type="submission" date="2021-02" db="EMBL/GenBank/DDBJ databases">
        <authorList>
            <person name="Dougan E. K."/>
            <person name="Rhodes N."/>
            <person name="Thang M."/>
            <person name="Chan C."/>
        </authorList>
    </citation>
    <scope>NUCLEOTIDE SEQUENCE</scope>
</reference>
<evidence type="ECO:0000313" key="3">
    <source>
        <dbReference type="Proteomes" id="UP000654075"/>
    </source>
</evidence>
<protein>
    <submittedName>
        <fullName evidence="2">Uncharacterized protein</fullName>
    </submittedName>
</protein>
<evidence type="ECO:0000256" key="1">
    <source>
        <dbReference type="SAM" id="Phobius"/>
    </source>
</evidence>
<dbReference type="Proteomes" id="UP000654075">
    <property type="component" value="Unassembled WGS sequence"/>
</dbReference>
<name>A0A813E548_POLGL</name>
<dbReference type="OrthoDB" id="429631at2759"/>
<keyword evidence="1" id="KW-0472">Membrane</keyword>
<organism evidence="2 3">
    <name type="scientific">Polarella glacialis</name>
    <name type="common">Dinoflagellate</name>
    <dbReference type="NCBI Taxonomy" id="89957"/>
    <lineage>
        <taxon>Eukaryota</taxon>
        <taxon>Sar</taxon>
        <taxon>Alveolata</taxon>
        <taxon>Dinophyceae</taxon>
        <taxon>Suessiales</taxon>
        <taxon>Suessiaceae</taxon>
        <taxon>Polarella</taxon>
    </lineage>
</organism>
<keyword evidence="1" id="KW-1133">Transmembrane helix</keyword>
<sequence length="633" mass="68258">MNVLACGKLHGSMPGSMRCLSIIKAVALAAVASLAVYHAVISGGMAGLRIGADSHSDLLAGLSRRLESEVQSAVVLMDSSEVQLKMVDGYCVKAAGPFVTPLVPAFASQLGLWSASTMHLLCLSSSWNTGRASAKTEVQFVASPAKSLDGDERGQFGFGRGGIPVLYDRSVLNFTLGAAKVEVSLRPELATTALWPLQAEGPGLPRENVRKSVKTRLVNRDPDLLAIRWGLAQRCRRRVLRTKLLFTKREMRIRSKPSHGWFRECFLTLASWLRCGSWCPSWELSLALPWRQLSAGVAAGPSETLSRGLPSRRVADFQGACRWLLQRLQGASMEVEKTAIAMAEEECRLRKFVTSLESCPAAQFAELLPAECGYDTTFSKPVSSGRPVRFHARVEAALAESSHALELLTSPLTQRACVHWSAAVSRCPLSGLGSSGRSLGGCARASLAKGAVGVSFEVSLMGAPEVRVEVQGAEVKLFDMHEGSCATRQPFSTAPPRWRDFVLAHRDPDAAELFRGKSDPLEGSLCDFQEQVLVVGSQVTLVGELLRDASGRLSLQPWQRERWRTSWELSGCKEGADPTSCIEVPRVLISDDPALLHGEVMVIDIDGPSLLLHGGVSGDQLPQSAPADLGLAV</sequence>
<feature type="transmembrane region" description="Helical" evidence="1">
    <location>
        <begin position="21"/>
        <end position="40"/>
    </location>
</feature>
<gene>
    <name evidence="2" type="ORF">PGLA1383_LOCUS12547</name>
</gene>
<accession>A0A813E548</accession>
<dbReference type="EMBL" id="CAJNNV010006702">
    <property type="protein sequence ID" value="CAE8593970.1"/>
    <property type="molecule type" value="Genomic_DNA"/>
</dbReference>
<comment type="caution">
    <text evidence="2">The sequence shown here is derived from an EMBL/GenBank/DDBJ whole genome shotgun (WGS) entry which is preliminary data.</text>
</comment>
<keyword evidence="3" id="KW-1185">Reference proteome</keyword>
<proteinExistence type="predicted"/>
<dbReference type="AlphaFoldDB" id="A0A813E548"/>
<evidence type="ECO:0000313" key="2">
    <source>
        <dbReference type="EMBL" id="CAE8593970.1"/>
    </source>
</evidence>
<keyword evidence="1" id="KW-0812">Transmembrane</keyword>